<feature type="transmembrane region" description="Helical" evidence="8">
    <location>
        <begin position="124"/>
        <end position="143"/>
    </location>
</feature>
<dbReference type="SUPFAM" id="SSF103473">
    <property type="entry name" value="MFS general substrate transporter"/>
    <property type="match status" value="1"/>
</dbReference>
<keyword evidence="5 8" id="KW-1133">Transmembrane helix</keyword>
<evidence type="ECO:0000313" key="10">
    <source>
        <dbReference type="EMBL" id="OBT92104.2"/>
    </source>
</evidence>
<dbReference type="GeneID" id="28843124"/>
<evidence type="ECO:0000256" key="3">
    <source>
        <dbReference type="ARBA" id="ARBA00022448"/>
    </source>
</evidence>
<gene>
    <name evidence="10" type="ORF">VE01_09738</name>
</gene>
<feature type="transmembrane region" description="Helical" evidence="8">
    <location>
        <begin position="149"/>
        <end position="170"/>
    </location>
</feature>
<keyword evidence="6 8" id="KW-0472">Membrane</keyword>
<dbReference type="GO" id="GO:0005351">
    <property type="term" value="F:carbohydrate:proton symporter activity"/>
    <property type="evidence" value="ECO:0007669"/>
    <property type="project" value="TreeGrafter"/>
</dbReference>
<dbReference type="NCBIfam" id="TIGR00879">
    <property type="entry name" value="SP"/>
    <property type="match status" value="1"/>
</dbReference>
<dbReference type="PROSITE" id="PS00216">
    <property type="entry name" value="SUGAR_TRANSPORT_1"/>
    <property type="match status" value="1"/>
</dbReference>
<dbReference type="PANTHER" id="PTHR48022:SF2">
    <property type="entry name" value="PLASTIDIC GLUCOSE TRANSPORTER 4"/>
    <property type="match status" value="1"/>
</dbReference>
<dbReference type="InterPro" id="IPR050360">
    <property type="entry name" value="MFS_Sugar_Transporters"/>
</dbReference>
<dbReference type="InterPro" id="IPR020846">
    <property type="entry name" value="MFS_dom"/>
</dbReference>
<evidence type="ECO:0000256" key="6">
    <source>
        <dbReference type="ARBA" id="ARBA00023136"/>
    </source>
</evidence>
<sequence length="555" mass="59123">MLMSWLFLKFVILTQYRSRFYHFPAAASNIRKMPTIERISATWQTIKSPPRYLVACGIVAMVGLLNGLDTGTIGPVTAMSSFAATFGALSSTMHGLVVSSVLLTTTLASLFGGAISDRIGRPRTIVIGACLFAIGAAIEASSVTLAMFIAGRCIAGLGQGTNFSTLVVYICEISPPSKRGPLASSVQLLICMGIMVGYFICYGTVNIASSLSWRLPLALQAAIATIGAAASAVWLPHSPRWLAHKGRREEASRVWDLLGVSAAEREKDLLENPEAMVAESNELAELPAVHTTALDTGFLARLRRNGEKSTSVFGREGRRQMVLGVFMMAMQQLSGIDGVLYYAPLLFRQAGISSAEASFLASGVSAILIFVSTIPAILLSDIWGRRASTLWGGVVICASMALIGSLYASDSVHATSGAGRWVVIVTIYIFVLAYCMSWAVGFKIFACEIQPIASRATATSLGQAANSITNFGVAFVTPVLLARSSSAVYFLFGGASTLTLVVCVLFMPETKGRSLEGIGEAFRVHRVGGGGVEKVVKRVKRWVGFGGVVRAGRWE</sequence>
<comment type="subcellular location">
    <subcellularLocation>
        <location evidence="1">Membrane</location>
        <topology evidence="1">Multi-pass membrane protein</topology>
    </subcellularLocation>
</comment>
<feature type="transmembrane region" description="Helical" evidence="8">
    <location>
        <begin position="390"/>
        <end position="409"/>
    </location>
</feature>
<dbReference type="AlphaFoldDB" id="A0A1B8G8F0"/>
<evidence type="ECO:0000256" key="5">
    <source>
        <dbReference type="ARBA" id="ARBA00022989"/>
    </source>
</evidence>
<reference evidence="11" key="2">
    <citation type="journal article" date="2018" name="Nat. Commun.">
        <title>Extreme sensitivity to ultraviolet light in the fungal pathogen causing white-nose syndrome of bats.</title>
        <authorList>
            <person name="Palmer J.M."/>
            <person name="Drees K.P."/>
            <person name="Foster J.T."/>
            <person name="Lindner D.L."/>
        </authorList>
    </citation>
    <scope>NUCLEOTIDE SEQUENCE [LARGE SCALE GENOMIC DNA]</scope>
    <source>
        <strain evidence="11">UAMH 10579</strain>
    </source>
</reference>
<proteinExistence type="inferred from homology"/>
<dbReference type="Pfam" id="PF00083">
    <property type="entry name" value="Sugar_tr"/>
    <property type="match status" value="1"/>
</dbReference>
<keyword evidence="3 7" id="KW-0813">Transport</keyword>
<dbReference type="PROSITE" id="PS50850">
    <property type="entry name" value="MFS"/>
    <property type="match status" value="1"/>
</dbReference>
<feature type="transmembrane region" description="Helical" evidence="8">
    <location>
        <begin position="487"/>
        <end position="507"/>
    </location>
</feature>
<evidence type="ECO:0000313" key="11">
    <source>
        <dbReference type="Proteomes" id="UP000091956"/>
    </source>
</evidence>
<evidence type="ECO:0000256" key="4">
    <source>
        <dbReference type="ARBA" id="ARBA00022692"/>
    </source>
</evidence>
<dbReference type="EMBL" id="KV460274">
    <property type="protein sequence ID" value="OBT92104.2"/>
    <property type="molecule type" value="Genomic_DNA"/>
</dbReference>
<keyword evidence="4 8" id="KW-0812">Transmembrane</keyword>
<evidence type="ECO:0000256" key="2">
    <source>
        <dbReference type="ARBA" id="ARBA00010992"/>
    </source>
</evidence>
<reference evidence="10 11" key="1">
    <citation type="submission" date="2016-03" db="EMBL/GenBank/DDBJ databases">
        <title>Comparative genomics of Pseudogymnoascus destructans, the fungus causing white-nose syndrome of bats.</title>
        <authorList>
            <person name="Palmer J.M."/>
            <person name="Drees K.P."/>
            <person name="Foster J.T."/>
            <person name="Lindner D.L."/>
        </authorList>
    </citation>
    <scope>NUCLEOTIDE SEQUENCE [LARGE SCALE GENOMIC DNA]</scope>
    <source>
        <strain evidence="10 11">UAMH 10579</strain>
    </source>
</reference>
<dbReference type="GO" id="GO:0016020">
    <property type="term" value="C:membrane"/>
    <property type="evidence" value="ECO:0007669"/>
    <property type="project" value="UniProtKB-SubCell"/>
</dbReference>
<feature type="transmembrane region" description="Helical" evidence="8">
    <location>
        <begin position="357"/>
        <end position="378"/>
    </location>
</feature>
<feature type="transmembrane region" description="Helical" evidence="8">
    <location>
        <begin position="52"/>
        <end position="73"/>
    </location>
</feature>
<evidence type="ECO:0000256" key="7">
    <source>
        <dbReference type="RuleBase" id="RU003346"/>
    </source>
</evidence>
<dbReference type="InterPro" id="IPR005829">
    <property type="entry name" value="Sugar_transporter_CS"/>
</dbReference>
<evidence type="ECO:0000256" key="8">
    <source>
        <dbReference type="SAM" id="Phobius"/>
    </source>
</evidence>
<feature type="transmembrane region" description="Helical" evidence="8">
    <location>
        <begin position="93"/>
        <end position="112"/>
    </location>
</feature>
<protein>
    <recommendedName>
        <fullName evidence="9">Major facilitator superfamily (MFS) profile domain-containing protein</fullName>
    </recommendedName>
</protein>
<feature type="domain" description="Major facilitator superfamily (MFS) profile" evidence="9">
    <location>
        <begin position="55"/>
        <end position="511"/>
    </location>
</feature>
<feature type="transmembrane region" description="Helical" evidence="8">
    <location>
        <begin position="217"/>
        <end position="235"/>
    </location>
</feature>
<comment type="similarity">
    <text evidence="2 7">Belongs to the major facilitator superfamily. Sugar transporter (TC 2.A.1.1) family.</text>
</comment>
<dbReference type="RefSeq" id="XP_018125837.2">
    <property type="nucleotide sequence ID" value="XM_018279149.2"/>
</dbReference>
<dbReference type="Gene3D" id="1.20.1250.20">
    <property type="entry name" value="MFS general substrate transporter like domains"/>
    <property type="match status" value="1"/>
</dbReference>
<name>A0A1B8G8F0_9PEZI</name>
<feature type="transmembrane region" description="Helical" evidence="8">
    <location>
        <begin position="421"/>
        <end position="446"/>
    </location>
</feature>
<feature type="transmembrane region" description="Helical" evidence="8">
    <location>
        <begin position="458"/>
        <end position="481"/>
    </location>
</feature>
<evidence type="ECO:0000256" key="1">
    <source>
        <dbReference type="ARBA" id="ARBA00004141"/>
    </source>
</evidence>
<feature type="transmembrane region" description="Helical" evidence="8">
    <location>
        <begin position="321"/>
        <end position="345"/>
    </location>
</feature>
<dbReference type="InterPro" id="IPR036259">
    <property type="entry name" value="MFS_trans_sf"/>
</dbReference>
<dbReference type="PROSITE" id="PS00217">
    <property type="entry name" value="SUGAR_TRANSPORT_2"/>
    <property type="match status" value="1"/>
</dbReference>
<accession>A0A1B8G8F0</accession>
<organism evidence="10 11">
    <name type="scientific">Pseudogymnoascus verrucosus</name>
    <dbReference type="NCBI Taxonomy" id="342668"/>
    <lineage>
        <taxon>Eukaryota</taxon>
        <taxon>Fungi</taxon>
        <taxon>Dikarya</taxon>
        <taxon>Ascomycota</taxon>
        <taxon>Pezizomycotina</taxon>
        <taxon>Leotiomycetes</taxon>
        <taxon>Thelebolales</taxon>
        <taxon>Thelebolaceae</taxon>
        <taxon>Pseudogymnoascus</taxon>
    </lineage>
</organism>
<dbReference type="PANTHER" id="PTHR48022">
    <property type="entry name" value="PLASTIDIC GLUCOSE TRANSPORTER 4"/>
    <property type="match status" value="1"/>
</dbReference>
<dbReference type="PRINTS" id="PR00171">
    <property type="entry name" value="SUGRTRNSPORT"/>
</dbReference>
<keyword evidence="11" id="KW-1185">Reference proteome</keyword>
<dbReference type="InterPro" id="IPR003663">
    <property type="entry name" value="Sugar/inositol_transpt"/>
</dbReference>
<dbReference type="Proteomes" id="UP000091956">
    <property type="component" value="Unassembled WGS sequence"/>
</dbReference>
<evidence type="ECO:0000259" key="9">
    <source>
        <dbReference type="PROSITE" id="PS50850"/>
    </source>
</evidence>
<feature type="transmembrane region" description="Helical" evidence="8">
    <location>
        <begin position="182"/>
        <end position="205"/>
    </location>
</feature>
<dbReference type="FunFam" id="1.20.1250.20:FF:000134">
    <property type="entry name" value="MFS sugar transporter protein"/>
    <property type="match status" value="1"/>
</dbReference>
<dbReference type="InterPro" id="IPR005828">
    <property type="entry name" value="MFS_sugar_transport-like"/>
</dbReference>